<dbReference type="AlphaFoldDB" id="L9XZK8"/>
<accession>L9XZK8</accession>
<dbReference type="Gene3D" id="3.40.630.30">
    <property type="match status" value="1"/>
</dbReference>
<dbReference type="EMBL" id="AOID01000030">
    <property type="protein sequence ID" value="ELY67289.1"/>
    <property type="molecule type" value="Genomic_DNA"/>
</dbReference>
<keyword evidence="3" id="KW-1185">Reference proteome</keyword>
<evidence type="ECO:0000313" key="2">
    <source>
        <dbReference type="EMBL" id="ELY67289.1"/>
    </source>
</evidence>
<name>L9XZK8_9EURY</name>
<dbReference type="PANTHER" id="PTHR36174:SF1">
    <property type="entry name" value="LIPID II:GLYCINE GLYCYLTRANSFERASE"/>
    <property type="match status" value="1"/>
</dbReference>
<dbReference type="RefSeq" id="WP_006431283.1">
    <property type="nucleotide sequence ID" value="NZ_AOID01000030.1"/>
</dbReference>
<dbReference type="InterPro" id="IPR016181">
    <property type="entry name" value="Acyl_CoA_acyltransferase"/>
</dbReference>
<sequence>MDEHSQLESQLTVTQCRDSADWDAYLERADGPVYGVSAWGDATAGYGHDRYHLVVRTADGILGALPLTHIQSRVFGSKLVSPPYAARGSIVTDDGRAATVRSLLLERTRTLADDLDVDFVSLRGRDLGAADGFEKRDRFVTFDIDLSGGPDATWENIKESRRRQIRQAADEAGVEYEIGTTVDDLREYYDLYLASMRGHGTPPHSFRFFRTLWDRLTGPGPGDLHLGLIRKDGAPINGIMDLSLGSTVYQWGVVTDYEYRDLNGGSLLLWKSLERAAAAGYDSYEMGRTREGSGVYMFKKSFGGAKTWYDDYHYFPSGTGSLPHPEDEKYEPIKRVWRKLPIPLTRLIGPFVRKDISL</sequence>
<evidence type="ECO:0000313" key="3">
    <source>
        <dbReference type="Proteomes" id="UP000011632"/>
    </source>
</evidence>
<dbReference type="SUPFAM" id="SSF55729">
    <property type="entry name" value="Acyl-CoA N-acyltransferases (Nat)"/>
    <property type="match status" value="1"/>
</dbReference>
<dbReference type="InterPro" id="IPR050644">
    <property type="entry name" value="PG_Glycine_Bridge_Synth"/>
</dbReference>
<dbReference type="STRING" id="1227496.C489_11018"/>
<protein>
    <submittedName>
        <fullName evidence="2">FemAB-like protein, PEP-CTERM system-associated</fullName>
    </submittedName>
</protein>
<dbReference type="Pfam" id="PF13480">
    <property type="entry name" value="Acetyltransf_6"/>
    <property type="match status" value="1"/>
</dbReference>
<reference evidence="2 3" key="1">
    <citation type="journal article" date="2014" name="PLoS Genet.">
        <title>Phylogenetically driven sequencing of extremely halophilic archaea reveals strategies for static and dynamic osmo-response.</title>
        <authorList>
            <person name="Becker E.A."/>
            <person name="Seitzer P.M."/>
            <person name="Tritt A."/>
            <person name="Larsen D."/>
            <person name="Krusor M."/>
            <person name="Yao A.I."/>
            <person name="Wu D."/>
            <person name="Madern D."/>
            <person name="Eisen J.A."/>
            <person name="Darling A.E."/>
            <person name="Facciotti M.T."/>
        </authorList>
    </citation>
    <scope>NUCLEOTIDE SEQUENCE [LARGE SCALE GENOMIC DNA]</scope>
    <source>
        <strain evidence="2 3">JCM 10478</strain>
    </source>
</reference>
<dbReference type="PATRIC" id="fig|1227496.3.peg.2228"/>
<gene>
    <name evidence="2" type="ORF">C489_11018</name>
</gene>
<proteinExistence type="predicted"/>
<dbReference type="Proteomes" id="UP000011632">
    <property type="component" value="Unassembled WGS sequence"/>
</dbReference>
<evidence type="ECO:0000259" key="1">
    <source>
        <dbReference type="Pfam" id="PF13480"/>
    </source>
</evidence>
<comment type="caution">
    <text evidence="2">The sequence shown here is derived from an EMBL/GenBank/DDBJ whole genome shotgun (WGS) entry which is preliminary data.</text>
</comment>
<dbReference type="InterPro" id="IPR038740">
    <property type="entry name" value="BioF2-like_GNAT_dom"/>
</dbReference>
<dbReference type="OrthoDB" id="135106at2157"/>
<organism evidence="2 3">
    <name type="scientific">Natrinema versiforme JCM 10478</name>
    <dbReference type="NCBI Taxonomy" id="1227496"/>
    <lineage>
        <taxon>Archaea</taxon>
        <taxon>Methanobacteriati</taxon>
        <taxon>Methanobacteriota</taxon>
        <taxon>Stenosarchaea group</taxon>
        <taxon>Halobacteria</taxon>
        <taxon>Halobacteriales</taxon>
        <taxon>Natrialbaceae</taxon>
        <taxon>Natrinema</taxon>
    </lineage>
</organism>
<feature type="domain" description="BioF2-like acetyltransferase" evidence="1">
    <location>
        <begin position="161"/>
        <end position="290"/>
    </location>
</feature>
<dbReference type="PANTHER" id="PTHR36174">
    <property type="entry name" value="LIPID II:GLYCINE GLYCYLTRANSFERASE"/>
    <property type="match status" value="1"/>
</dbReference>